<proteinExistence type="predicted"/>
<comment type="function">
    <text evidence="4">Cell division protein that is part of the divisome complex and is recruited early to the Z-ring. Probably stimulates Z-ring formation, perhaps through the cross-linking of FtsZ protofilaments. Its function overlaps with FtsA.</text>
</comment>
<dbReference type="PANTHER" id="PTHR35798">
    <property type="entry name" value="CELL DIVISION PROTEIN SEPF"/>
    <property type="match status" value="1"/>
</dbReference>
<evidence type="ECO:0000313" key="6">
    <source>
        <dbReference type="Proteomes" id="UP001501116"/>
    </source>
</evidence>
<protein>
    <recommendedName>
        <fullName evidence="7">Cell division protein SepF</fullName>
    </recommendedName>
</protein>
<dbReference type="InterPro" id="IPR023052">
    <property type="entry name" value="Cell_div_SepF"/>
</dbReference>
<dbReference type="PANTHER" id="PTHR35798:SF1">
    <property type="entry name" value="CELL DIVISION PROTEIN SEPF"/>
    <property type="match status" value="1"/>
</dbReference>
<dbReference type="InterPro" id="IPR007561">
    <property type="entry name" value="Cell_div_SepF/SepF-rel"/>
</dbReference>
<dbReference type="Proteomes" id="UP001501116">
    <property type="component" value="Unassembled WGS sequence"/>
</dbReference>
<gene>
    <name evidence="5" type="ORF">GCM10009754_24340</name>
</gene>
<evidence type="ECO:0000256" key="3">
    <source>
        <dbReference type="ARBA" id="ARBA00023306"/>
    </source>
</evidence>
<evidence type="ECO:0000313" key="5">
    <source>
        <dbReference type="EMBL" id="GAA1954121.1"/>
    </source>
</evidence>
<dbReference type="InterPro" id="IPR038594">
    <property type="entry name" value="SepF-like_sf"/>
</dbReference>
<evidence type="ECO:0000256" key="4">
    <source>
        <dbReference type="ARBA" id="ARBA00044936"/>
    </source>
</evidence>
<keyword evidence="1" id="KW-0132">Cell division</keyword>
<accession>A0ABP5BXC5</accession>
<evidence type="ECO:0000256" key="1">
    <source>
        <dbReference type="ARBA" id="ARBA00022618"/>
    </source>
</evidence>
<reference evidence="6" key="1">
    <citation type="journal article" date="2019" name="Int. J. Syst. Evol. Microbiol.">
        <title>The Global Catalogue of Microorganisms (GCM) 10K type strain sequencing project: providing services to taxonomists for standard genome sequencing and annotation.</title>
        <authorList>
            <consortium name="The Broad Institute Genomics Platform"/>
            <consortium name="The Broad Institute Genome Sequencing Center for Infectious Disease"/>
            <person name="Wu L."/>
            <person name="Ma J."/>
        </authorList>
    </citation>
    <scope>NUCLEOTIDE SEQUENCE [LARGE SCALE GENOMIC DNA]</scope>
    <source>
        <strain evidence="6">JCM 14545</strain>
    </source>
</reference>
<name>A0ABP5BXC5_9PSEU</name>
<evidence type="ECO:0008006" key="7">
    <source>
        <dbReference type="Google" id="ProtNLM"/>
    </source>
</evidence>
<keyword evidence="2" id="KW-0717">Septation</keyword>
<dbReference type="Gene3D" id="3.30.110.150">
    <property type="entry name" value="SepF-like protein"/>
    <property type="match status" value="1"/>
</dbReference>
<keyword evidence="3" id="KW-0131">Cell cycle</keyword>
<dbReference type="Pfam" id="PF04472">
    <property type="entry name" value="SepF"/>
    <property type="match status" value="1"/>
</dbReference>
<evidence type="ECO:0000256" key="2">
    <source>
        <dbReference type="ARBA" id="ARBA00023210"/>
    </source>
</evidence>
<dbReference type="RefSeq" id="WP_344416869.1">
    <property type="nucleotide sequence ID" value="NZ_BAAANN010000008.1"/>
</dbReference>
<dbReference type="EMBL" id="BAAANN010000008">
    <property type="protein sequence ID" value="GAA1954121.1"/>
    <property type="molecule type" value="Genomic_DNA"/>
</dbReference>
<organism evidence="5 6">
    <name type="scientific">Amycolatopsis minnesotensis</name>
    <dbReference type="NCBI Taxonomy" id="337894"/>
    <lineage>
        <taxon>Bacteria</taxon>
        <taxon>Bacillati</taxon>
        <taxon>Actinomycetota</taxon>
        <taxon>Actinomycetes</taxon>
        <taxon>Pseudonocardiales</taxon>
        <taxon>Pseudonocardiaceae</taxon>
        <taxon>Amycolatopsis</taxon>
    </lineage>
</organism>
<comment type="caution">
    <text evidence="5">The sequence shown here is derived from an EMBL/GenBank/DDBJ whole genome shotgun (WGS) entry which is preliminary data.</text>
</comment>
<keyword evidence="6" id="KW-1185">Reference proteome</keyword>
<sequence length="126" mass="13872">MDIRNTGHGLGSTCATPSYGEPAYDGDFAADDRYDDPGARQPEMHIAVVRLTDFRDVRIIGEYFRRDIPVLFDVHDLDASDAKRVIDFASGAILGRRGDIERVSNRVFLMLPPNASILKPQAGPPA</sequence>